<dbReference type="EMBL" id="CAJVQB010002002">
    <property type="protein sequence ID" value="CAG8558508.1"/>
    <property type="molecule type" value="Genomic_DNA"/>
</dbReference>
<comment type="caution">
    <text evidence="1">The sequence shown here is derived from an EMBL/GenBank/DDBJ whole genome shotgun (WGS) entry which is preliminary data.</text>
</comment>
<dbReference type="Proteomes" id="UP000789901">
    <property type="component" value="Unassembled WGS sequence"/>
</dbReference>
<name>A0ABN7UF54_GIGMA</name>
<sequence length="98" mass="11119">MNIETALQNLSGTFVVHIEPNRNKTVEESILLMGQGDIETNLKLLKRPSPTFSELSRPRTLGQCQFLKKTMELINKETDNRSDNIAVFEDITQSITIL</sequence>
<evidence type="ECO:0000313" key="1">
    <source>
        <dbReference type="EMBL" id="CAG8558508.1"/>
    </source>
</evidence>
<gene>
    <name evidence="1" type="ORF">GMARGA_LOCUS4903</name>
</gene>
<reference evidence="1 2" key="1">
    <citation type="submission" date="2021-06" db="EMBL/GenBank/DDBJ databases">
        <authorList>
            <person name="Kallberg Y."/>
            <person name="Tangrot J."/>
            <person name="Rosling A."/>
        </authorList>
    </citation>
    <scope>NUCLEOTIDE SEQUENCE [LARGE SCALE GENOMIC DNA]</scope>
    <source>
        <strain evidence="1 2">120-4 pot B 10/14</strain>
    </source>
</reference>
<protein>
    <submittedName>
        <fullName evidence="1">22655_t:CDS:1</fullName>
    </submittedName>
</protein>
<accession>A0ABN7UF54</accession>
<keyword evidence="2" id="KW-1185">Reference proteome</keyword>
<organism evidence="1 2">
    <name type="scientific">Gigaspora margarita</name>
    <dbReference type="NCBI Taxonomy" id="4874"/>
    <lineage>
        <taxon>Eukaryota</taxon>
        <taxon>Fungi</taxon>
        <taxon>Fungi incertae sedis</taxon>
        <taxon>Mucoromycota</taxon>
        <taxon>Glomeromycotina</taxon>
        <taxon>Glomeromycetes</taxon>
        <taxon>Diversisporales</taxon>
        <taxon>Gigasporaceae</taxon>
        <taxon>Gigaspora</taxon>
    </lineage>
</organism>
<evidence type="ECO:0000313" key="2">
    <source>
        <dbReference type="Proteomes" id="UP000789901"/>
    </source>
</evidence>
<proteinExistence type="predicted"/>